<sequence length="147" mass="17355">MAKEKLQVYIDLEHREALEELKLWLPVDASVKDGALIRYIIIDLLNRLRREESFEKKVLDSLSVLSVMTNAKLEQDHTKIQDLFSSDVYQEAVTMSKKIVRNKNYRFKNKKKVQINQENKDNNVVKEDTKKELSFEEMVAPYLHKNT</sequence>
<dbReference type="EMBL" id="JARQDV010000017">
    <property type="protein sequence ID" value="MDT2966050.1"/>
    <property type="molecule type" value="Genomic_DNA"/>
</dbReference>
<dbReference type="Proteomes" id="UP001268896">
    <property type="component" value="Unassembled WGS sequence"/>
</dbReference>
<accession>A0AAW8UQA5</accession>
<reference evidence="1" key="1">
    <citation type="submission" date="2023-03" db="EMBL/GenBank/DDBJ databases">
        <authorList>
            <person name="Shen W."/>
            <person name="Cai J."/>
        </authorList>
    </citation>
    <scope>NUCLEOTIDE SEQUENCE</scope>
    <source>
        <strain evidence="1">K72-2</strain>
    </source>
</reference>
<evidence type="ECO:0000313" key="1">
    <source>
        <dbReference type="EMBL" id="MDT2966050.1"/>
    </source>
</evidence>
<protein>
    <submittedName>
        <fullName evidence="1">Uncharacterized protein</fullName>
    </submittedName>
</protein>
<name>A0AAW8UQA5_ENTCA</name>
<organism evidence="1 2">
    <name type="scientific">Enterococcus casseliflavus</name>
    <name type="common">Enterococcus flavescens</name>
    <dbReference type="NCBI Taxonomy" id="37734"/>
    <lineage>
        <taxon>Bacteria</taxon>
        <taxon>Bacillati</taxon>
        <taxon>Bacillota</taxon>
        <taxon>Bacilli</taxon>
        <taxon>Lactobacillales</taxon>
        <taxon>Enterococcaceae</taxon>
        <taxon>Enterococcus</taxon>
    </lineage>
</organism>
<comment type="caution">
    <text evidence="1">The sequence shown here is derived from an EMBL/GenBank/DDBJ whole genome shotgun (WGS) entry which is preliminary data.</text>
</comment>
<dbReference type="AlphaFoldDB" id="A0AAW8UQA5"/>
<gene>
    <name evidence="1" type="ORF">P7I32_15825</name>
</gene>
<proteinExistence type="predicted"/>
<dbReference type="RefSeq" id="WP_195961554.1">
    <property type="nucleotide sequence ID" value="NZ_JADPAH010000009.1"/>
</dbReference>
<evidence type="ECO:0000313" key="2">
    <source>
        <dbReference type="Proteomes" id="UP001268896"/>
    </source>
</evidence>